<sequence length="84" mass="9150">MRKTTKGKGFLGAVLVTITVAVLMFLLTGALLTGYFGGDTEPFATGVVLFFALLYLAVALGAIISLYRRWKEIQGGEEDEAKRY</sequence>
<evidence type="ECO:0000313" key="3">
    <source>
        <dbReference type="Proteomes" id="UP000628736"/>
    </source>
</evidence>
<dbReference type="EMBL" id="JACOPO010000002">
    <property type="protein sequence ID" value="MBC5722112.1"/>
    <property type="molecule type" value="Genomic_DNA"/>
</dbReference>
<gene>
    <name evidence="2" type="ORF">H8S11_04690</name>
</gene>
<feature type="transmembrane region" description="Helical" evidence="1">
    <location>
        <begin position="12"/>
        <end position="37"/>
    </location>
</feature>
<reference evidence="2" key="1">
    <citation type="submission" date="2020-08" db="EMBL/GenBank/DDBJ databases">
        <title>Genome public.</title>
        <authorList>
            <person name="Liu C."/>
            <person name="Sun Q."/>
        </authorList>
    </citation>
    <scope>NUCLEOTIDE SEQUENCE</scope>
    <source>
        <strain evidence="2">NSJ-23</strain>
    </source>
</reference>
<organism evidence="2 3">
    <name type="scientific">Flintibacter hominis</name>
    <dbReference type="NCBI Taxonomy" id="2763048"/>
    <lineage>
        <taxon>Bacteria</taxon>
        <taxon>Bacillati</taxon>
        <taxon>Bacillota</taxon>
        <taxon>Clostridia</taxon>
        <taxon>Eubacteriales</taxon>
        <taxon>Flintibacter</taxon>
    </lineage>
</organism>
<keyword evidence="3" id="KW-1185">Reference proteome</keyword>
<dbReference type="AlphaFoldDB" id="A0A8J6J809"/>
<comment type="caution">
    <text evidence="2">The sequence shown here is derived from an EMBL/GenBank/DDBJ whole genome shotgun (WGS) entry which is preliminary data.</text>
</comment>
<keyword evidence="1" id="KW-0472">Membrane</keyword>
<accession>A0A8J6J809</accession>
<keyword evidence="1" id="KW-1133">Transmembrane helix</keyword>
<proteinExistence type="predicted"/>
<dbReference type="Proteomes" id="UP000628736">
    <property type="component" value="Unassembled WGS sequence"/>
</dbReference>
<protein>
    <submittedName>
        <fullName evidence="2">Uncharacterized protein</fullName>
    </submittedName>
</protein>
<evidence type="ECO:0000256" key="1">
    <source>
        <dbReference type="SAM" id="Phobius"/>
    </source>
</evidence>
<feature type="transmembrane region" description="Helical" evidence="1">
    <location>
        <begin position="43"/>
        <end position="67"/>
    </location>
</feature>
<evidence type="ECO:0000313" key="2">
    <source>
        <dbReference type="EMBL" id="MBC5722112.1"/>
    </source>
</evidence>
<keyword evidence="1" id="KW-0812">Transmembrane</keyword>
<name>A0A8J6J809_9FIRM</name>
<dbReference type="RefSeq" id="WP_147572830.1">
    <property type="nucleotide sequence ID" value="NZ_JACOPO010000002.1"/>
</dbReference>